<protein>
    <submittedName>
        <fullName evidence="1">VWA domain-containing protein</fullName>
    </submittedName>
</protein>
<evidence type="ECO:0000313" key="1">
    <source>
        <dbReference type="EMBL" id="GAA4648181.1"/>
    </source>
</evidence>
<gene>
    <name evidence="1" type="ORF">GCM10023116_04470</name>
</gene>
<comment type="caution">
    <text evidence="1">The sequence shown here is derived from an EMBL/GenBank/DDBJ whole genome shotgun (WGS) entry which is preliminary data.</text>
</comment>
<accession>A0ABP8UXB2</accession>
<dbReference type="PANTHER" id="PTHR39338">
    <property type="entry name" value="BLL5662 PROTEIN-RELATED"/>
    <property type="match status" value="1"/>
</dbReference>
<dbReference type="RefSeq" id="WP_345193522.1">
    <property type="nucleotide sequence ID" value="NZ_BAABFL010000036.1"/>
</dbReference>
<sequence length="392" mass="45909">MLLTFFDTLRTFRVPVSIREYLDLIAALKSHLAFANIDDFYHLSRAVLVKDERHFDKFDRAFSAYFEGLEDLDNLLDALIPEDWLRKEFEKYLTDEEKAKINSLGSLEKLLEEFRNRLEEQKERHQGGNRWIGTGGTSPFGAYGYNPEGIRIGQDGGRNQSAAKVWDKREYRNLDDSVELGTRNIKMALRRLRKFAREGATEELDLDDTIRSTAQSGGMLDIKMVPERHNNVKVLLFMDIGGTMDAHVKVCEELFSAIRTEFKHLEFFYFHNFIYESVWKDNYRRDSERIQTLDILHKYGSDYKVIFVGDAAMAPYEVTHPGGSIEHWNDEPGSTWMLRFMEKFRKIAWLNPYPEHAWEYTSSTTIIRELVNNEMYPLTVKGIEDGMRYLSR</sequence>
<organism evidence="1 2">
    <name type="scientific">Kistimonas scapharcae</name>
    <dbReference type="NCBI Taxonomy" id="1036133"/>
    <lineage>
        <taxon>Bacteria</taxon>
        <taxon>Pseudomonadati</taxon>
        <taxon>Pseudomonadota</taxon>
        <taxon>Gammaproteobacteria</taxon>
        <taxon>Oceanospirillales</taxon>
        <taxon>Endozoicomonadaceae</taxon>
        <taxon>Kistimonas</taxon>
    </lineage>
</organism>
<reference evidence="2" key="1">
    <citation type="journal article" date="2019" name="Int. J. Syst. Evol. Microbiol.">
        <title>The Global Catalogue of Microorganisms (GCM) 10K type strain sequencing project: providing services to taxonomists for standard genome sequencing and annotation.</title>
        <authorList>
            <consortium name="The Broad Institute Genomics Platform"/>
            <consortium name="The Broad Institute Genome Sequencing Center for Infectious Disease"/>
            <person name="Wu L."/>
            <person name="Ma J."/>
        </authorList>
    </citation>
    <scope>NUCLEOTIDE SEQUENCE [LARGE SCALE GENOMIC DNA]</scope>
    <source>
        <strain evidence="2">JCM 17805</strain>
    </source>
</reference>
<dbReference type="InterPro" id="IPR008912">
    <property type="entry name" value="Uncharacterised_CoxE"/>
</dbReference>
<keyword evidence="2" id="KW-1185">Reference proteome</keyword>
<dbReference type="EMBL" id="BAABFL010000036">
    <property type="protein sequence ID" value="GAA4648181.1"/>
    <property type="molecule type" value="Genomic_DNA"/>
</dbReference>
<proteinExistence type="predicted"/>
<dbReference type="Proteomes" id="UP001500604">
    <property type="component" value="Unassembled WGS sequence"/>
</dbReference>
<evidence type="ECO:0000313" key="2">
    <source>
        <dbReference type="Proteomes" id="UP001500604"/>
    </source>
</evidence>
<name>A0ABP8UXB2_9GAMM</name>
<dbReference type="Pfam" id="PF05762">
    <property type="entry name" value="VWA_CoxE"/>
    <property type="match status" value="1"/>
</dbReference>
<dbReference type="PANTHER" id="PTHR39338:SF7">
    <property type="entry name" value="BLL6692 PROTEIN"/>
    <property type="match status" value="1"/>
</dbReference>